<dbReference type="EMBL" id="JADNRY010000151">
    <property type="protein sequence ID" value="KAF9063211.1"/>
    <property type="molecule type" value="Genomic_DNA"/>
</dbReference>
<gene>
    <name evidence="1" type="ORF">BDP27DRAFT_1368206</name>
</gene>
<evidence type="ECO:0000313" key="2">
    <source>
        <dbReference type="Proteomes" id="UP000772434"/>
    </source>
</evidence>
<proteinExistence type="predicted"/>
<name>A0A9P5U1T7_9AGAR</name>
<sequence>MAECIGIYPAWARDDNGARQQWETYRDKFNSLSIPGVPKTGSLSEPFQAAPTVTFIRIEDGQPLSLKPTDSSADLSAEGKDMAQEFRRSITNQINHILGISGTGTVTYEYTPRLTSESANKSSYEEGLYLGIGKPRVEGKELDIIGSHPEMNRVTGRPADGLMGKEWTTQLLAFTVKIELMLSKQ</sequence>
<keyword evidence="2" id="KW-1185">Reference proteome</keyword>
<protein>
    <submittedName>
        <fullName evidence="1">Uncharacterized protein</fullName>
    </submittedName>
</protein>
<accession>A0A9P5U1T7</accession>
<evidence type="ECO:0000313" key="1">
    <source>
        <dbReference type="EMBL" id="KAF9063211.1"/>
    </source>
</evidence>
<reference evidence="1" key="1">
    <citation type="submission" date="2020-11" db="EMBL/GenBank/DDBJ databases">
        <authorList>
            <consortium name="DOE Joint Genome Institute"/>
            <person name="Ahrendt S."/>
            <person name="Riley R."/>
            <person name="Andreopoulos W."/>
            <person name="Labutti K."/>
            <person name="Pangilinan J."/>
            <person name="Ruiz-Duenas F.J."/>
            <person name="Barrasa J.M."/>
            <person name="Sanchez-Garcia M."/>
            <person name="Camarero S."/>
            <person name="Miyauchi S."/>
            <person name="Serrano A."/>
            <person name="Linde D."/>
            <person name="Babiker R."/>
            <person name="Drula E."/>
            <person name="Ayuso-Fernandez I."/>
            <person name="Pacheco R."/>
            <person name="Padilla G."/>
            <person name="Ferreira P."/>
            <person name="Barriuso J."/>
            <person name="Kellner H."/>
            <person name="Castanera R."/>
            <person name="Alfaro M."/>
            <person name="Ramirez L."/>
            <person name="Pisabarro A.G."/>
            <person name="Kuo A."/>
            <person name="Tritt A."/>
            <person name="Lipzen A."/>
            <person name="He G."/>
            <person name="Yan M."/>
            <person name="Ng V."/>
            <person name="Cullen D."/>
            <person name="Martin F."/>
            <person name="Rosso M.-N."/>
            <person name="Henrissat B."/>
            <person name="Hibbett D."/>
            <person name="Martinez A.T."/>
            <person name="Grigoriev I.V."/>
        </authorList>
    </citation>
    <scope>NUCLEOTIDE SEQUENCE</scope>
    <source>
        <strain evidence="1">AH 40177</strain>
    </source>
</reference>
<dbReference type="Proteomes" id="UP000772434">
    <property type="component" value="Unassembled WGS sequence"/>
</dbReference>
<comment type="caution">
    <text evidence="1">The sequence shown here is derived from an EMBL/GenBank/DDBJ whole genome shotgun (WGS) entry which is preliminary data.</text>
</comment>
<organism evidence="1 2">
    <name type="scientific">Rhodocollybia butyracea</name>
    <dbReference type="NCBI Taxonomy" id="206335"/>
    <lineage>
        <taxon>Eukaryota</taxon>
        <taxon>Fungi</taxon>
        <taxon>Dikarya</taxon>
        <taxon>Basidiomycota</taxon>
        <taxon>Agaricomycotina</taxon>
        <taxon>Agaricomycetes</taxon>
        <taxon>Agaricomycetidae</taxon>
        <taxon>Agaricales</taxon>
        <taxon>Marasmiineae</taxon>
        <taxon>Omphalotaceae</taxon>
        <taxon>Rhodocollybia</taxon>
    </lineage>
</organism>
<dbReference type="AlphaFoldDB" id="A0A9P5U1T7"/>